<protein>
    <submittedName>
        <fullName evidence="2">Uncharacterized protein</fullName>
    </submittedName>
</protein>
<organism evidence="2 3">
    <name type="scientific">Nitzschia inconspicua</name>
    <dbReference type="NCBI Taxonomy" id="303405"/>
    <lineage>
        <taxon>Eukaryota</taxon>
        <taxon>Sar</taxon>
        <taxon>Stramenopiles</taxon>
        <taxon>Ochrophyta</taxon>
        <taxon>Bacillariophyta</taxon>
        <taxon>Bacillariophyceae</taxon>
        <taxon>Bacillariophycidae</taxon>
        <taxon>Bacillariales</taxon>
        <taxon>Bacillariaceae</taxon>
        <taxon>Nitzschia</taxon>
    </lineage>
</organism>
<keyword evidence="1" id="KW-0812">Transmembrane</keyword>
<reference evidence="2" key="1">
    <citation type="journal article" date="2021" name="Sci. Rep.">
        <title>Diploid genomic architecture of Nitzschia inconspicua, an elite biomass production diatom.</title>
        <authorList>
            <person name="Oliver A."/>
            <person name="Podell S."/>
            <person name="Pinowska A."/>
            <person name="Traller J.C."/>
            <person name="Smith S.R."/>
            <person name="McClure R."/>
            <person name="Beliaev A."/>
            <person name="Bohutskyi P."/>
            <person name="Hill E.A."/>
            <person name="Rabines A."/>
            <person name="Zheng H."/>
            <person name="Allen L.Z."/>
            <person name="Kuo A."/>
            <person name="Grigoriev I.V."/>
            <person name="Allen A.E."/>
            <person name="Hazlebeck D."/>
            <person name="Allen E.E."/>
        </authorList>
    </citation>
    <scope>NUCLEOTIDE SEQUENCE</scope>
    <source>
        <strain evidence="2">Hildebrandi</strain>
    </source>
</reference>
<accession>A0A9K3PH22</accession>
<name>A0A9K3PH22_9STRA</name>
<gene>
    <name evidence="2" type="ORF">IV203_005999</name>
</gene>
<dbReference type="EMBL" id="JAGRRH010000021">
    <property type="protein sequence ID" value="KAG7346930.1"/>
    <property type="molecule type" value="Genomic_DNA"/>
</dbReference>
<sequence length="980" mass="109651">MTQRQIYRRRSTSSGHQTVIALSMPPFVRLGCLILVVSFFSFTFFAWITHPSPASDGTSIGSDPSSLSHGHLASLRQRLVQDNDITGFGLGSTSSLKRDPVHRLAIIIPFIGQGPSAIPSYLELFCTCAAGSADLVDYLLIHDGILDGFHQSHQSPCPDNVRFISMGSIQEFSQALVRVTDRIPDDEFPKEVGGSREELANILAKFIRKYPYVMVEFKPALGHIFEEHLKGYTHWGYSDLDILFGDLGRWITPDELDEFDIVTYGFGDQERVYLRGQFTFHRNDPEKINQLWRRCEYLSNMDQRFAEVLSGESQIRFESAEGCYSAAVLESTDIKIKYAVKAFTDIEAHDTSYTHGLYVSTGKRKDRTVIYKAGNDNPRGLSTISDGWFETRGSYYANSKTLLYKPIGDRERLPMVEKRNANCMYWAQKKYQSKLCVDDVESTDTLYWIDGQLYKEKFELASLPGGLSTAPFFHFQEWKRYYRPSQLAGFRRKGPSSTFVLGKEGVLPILPTRITGSGGVSVLVKSKDKSVVTPSPLGRSLSNWHGVTDDQRQNLPHYRYCLRSKPQKKNSKTPSCVFMSSWRDANTVEVLSGASAWNALDANVEVTLALTLQIHSDQLGDSSSIQGFLNLLTLYLDRWQGQPCVLVLHVAGATAEVANLFRTKFGPASDLSYYGLDNVLAAAIFSQGSETLSRKALMNMAIDASPTRWVLHGFELERGIVFSQDTSFLVHRTAQIHKDFPGAVYVIPQFGLVQGDHDLSVGGLELAHLDGQLKSFSELENANCVEDDDESTVEEAKVFSQMNGLWWEKTRQLIQERPVAIDEKIVEQHAQALDGIQQGLTGLLMEEQQYNLYSTDVSPILLMDNLGPRNGMITNEMVREVDEFGGKLCYNSLKLAQLATLGYHVNVLAGAFAISTPITRSVIGDPSVGPLGVSRCDGCFFYQDEKQEYVLESISLDERLRPAKIAILWEHSGNPLKGHT</sequence>
<dbReference type="AlphaFoldDB" id="A0A9K3PH22"/>
<evidence type="ECO:0000313" key="2">
    <source>
        <dbReference type="EMBL" id="KAG7346930.1"/>
    </source>
</evidence>
<dbReference type="OrthoDB" id="2110753at2759"/>
<reference evidence="2" key="2">
    <citation type="submission" date="2021-04" db="EMBL/GenBank/DDBJ databases">
        <authorList>
            <person name="Podell S."/>
        </authorList>
    </citation>
    <scope>NUCLEOTIDE SEQUENCE</scope>
    <source>
        <strain evidence="2">Hildebrandi</strain>
    </source>
</reference>
<dbReference type="InterPro" id="IPR046733">
    <property type="entry name" value="DUF6625"/>
</dbReference>
<dbReference type="Pfam" id="PF20330">
    <property type="entry name" value="DUF6625"/>
    <property type="match status" value="1"/>
</dbReference>
<keyword evidence="1" id="KW-1133">Transmembrane helix</keyword>
<feature type="transmembrane region" description="Helical" evidence="1">
    <location>
        <begin position="27"/>
        <end position="48"/>
    </location>
</feature>
<evidence type="ECO:0000313" key="3">
    <source>
        <dbReference type="Proteomes" id="UP000693970"/>
    </source>
</evidence>
<dbReference type="Proteomes" id="UP000693970">
    <property type="component" value="Unassembled WGS sequence"/>
</dbReference>
<keyword evidence="3" id="KW-1185">Reference proteome</keyword>
<keyword evidence="1" id="KW-0472">Membrane</keyword>
<proteinExistence type="predicted"/>
<evidence type="ECO:0000256" key="1">
    <source>
        <dbReference type="SAM" id="Phobius"/>
    </source>
</evidence>
<comment type="caution">
    <text evidence="2">The sequence shown here is derived from an EMBL/GenBank/DDBJ whole genome shotgun (WGS) entry which is preliminary data.</text>
</comment>